<evidence type="ECO:0000313" key="1">
    <source>
        <dbReference type="EMBL" id="CAK8675734.1"/>
    </source>
</evidence>
<evidence type="ECO:0000313" key="2">
    <source>
        <dbReference type="Proteomes" id="UP001642483"/>
    </source>
</evidence>
<accession>A0ABP0F7P3</accession>
<gene>
    <name evidence="1" type="ORF">CVLEPA_LOCUS5276</name>
</gene>
<comment type="caution">
    <text evidence="1">The sequence shown here is derived from an EMBL/GenBank/DDBJ whole genome shotgun (WGS) entry which is preliminary data.</text>
</comment>
<keyword evidence="2" id="KW-1185">Reference proteome</keyword>
<organism evidence="1 2">
    <name type="scientific">Clavelina lepadiformis</name>
    <name type="common">Light-bulb sea squirt</name>
    <name type="synonym">Ascidia lepadiformis</name>
    <dbReference type="NCBI Taxonomy" id="159417"/>
    <lineage>
        <taxon>Eukaryota</taxon>
        <taxon>Metazoa</taxon>
        <taxon>Chordata</taxon>
        <taxon>Tunicata</taxon>
        <taxon>Ascidiacea</taxon>
        <taxon>Aplousobranchia</taxon>
        <taxon>Clavelinidae</taxon>
        <taxon>Clavelina</taxon>
    </lineage>
</organism>
<name>A0ABP0F7P3_CLALP</name>
<protein>
    <recommendedName>
        <fullName evidence="3">LAGLIDADG homing endonuclease</fullName>
    </recommendedName>
</protein>
<evidence type="ECO:0008006" key="3">
    <source>
        <dbReference type="Google" id="ProtNLM"/>
    </source>
</evidence>
<sequence length="100" mass="11465">MPYTLDFLNLNVGKPNVLRFLMDFQCGLLIKCGTTEKDKRMVIKRLLEELTATTVHLEKKKFCEEARQHYGATLLEVVSSAITGEFRCVLVHIRARHTAN</sequence>
<proteinExistence type="predicted"/>
<dbReference type="Proteomes" id="UP001642483">
    <property type="component" value="Unassembled WGS sequence"/>
</dbReference>
<reference evidence="1 2" key="1">
    <citation type="submission" date="2024-02" db="EMBL/GenBank/DDBJ databases">
        <authorList>
            <person name="Daric V."/>
            <person name="Darras S."/>
        </authorList>
    </citation>
    <scope>NUCLEOTIDE SEQUENCE [LARGE SCALE GENOMIC DNA]</scope>
</reference>
<dbReference type="EMBL" id="CAWYQH010000024">
    <property type="protein sequence ID" value="CAK8675734.1"/>
    <property type="molecule type" value="Genomic_DNA"/>
</dbReference>